<sequence length="144" mass="16342">MSAKQHCSCCSHPVSAHQTLEEMDFERGIWSAAMDGDLDRLRSLVQKGIDPNLRDSAGYTALVGPRHSFELLTVVTWMWSDFFCNTEQIRCSLMTMAAERGHKEVCLLLLEHCPALCSQVNKRLQLPHQLTQQGYLKEVLEPPQ</sequence>
<dbReference type="InterPro" id="IPR002110">
    <property type="entry name" value="Ankyrin_rpt"/>
</dbReference>
<evidence type="ECO:0000313" key="1">
    <source>
        <dbReference type="EMBL" id="SBQ70677.1"/>
    </source>
</evidence>
<dbReference type="AlphaFoldDB" id="A0A1A8GHM9"/>
<name>A0A1A8GHM9_9TELE</name>
<dbReference type="EMBL" id="HAEC01002600">
    <property type="protein sequence ID" value="SBQ70677.1"/>
    <property type="molecule type" value="Transcribed_RNA"/>
</dbReference>
<dbReference type="Pfam" id="PF13637">
    <property type="entry name" value="Ank_4"/>
    <property type="match status" value="1"/>
</dbReference>
<accession>A0A1A8GHM9</accession>
<reference evidence="1" key="2">
    <citation type="submission" date="2016-06" db="EMBL/GenBank/DDBJ databases">
        <title>The genome of a short-lived fish provides insights into sex chromosome evolution and the genetic control of aging.</title>
        <authorList>
            <person name="Reichwald K."/>
            <person name="Felder M."/>
            <person name="Petzold A."/>
            <person name="Koch P."/>
            <person name="Groth M."/>
            <person name="Platzer M."/>
        </authorList>
    </citation>
    <scope>NUCLEOTIDE SEQUENCE</scope>
    <source>
        <tissue evidence="1">Brain</tissue>
    </source>
</reference>
<proteinExistence type="predicted"/>
<dbReference type="InterPro" id="IPR036770">
    <property type="entry name" value="Ankyrin_rpt-contain_sf"/>
</dbReference>
<reference evidence="1" key="1">
    <citation type="submission" date="2016-05" db="EMBL/GenBank/DDBJ databases">
        <authorList>
            <person name="Lavstsen T."/>
            <person name="Jespersen J.S."/>
        </authorList>
    </citation>
    <scope>NUCLEOTIDE SEQUENCE</scope>
    <source>
        <tissue evidence="1">Brain</tissue>
    </source>
</reference>
<dbReference type="SUPFAM" id="SSF48403">
    <property type="entry name" value="Ankyrin repeat"/>
    <property type="match status" value="1"/>
</dbReference>
<organism evidence="1">
    <name type="scientific">Nothobranchius korthausae</name>
    <dbReference type="NCBI Taxonomy" id="1143690"/>
    <lineage>
        <taxon>Eukaryota</taxon>
        <taxon>Metazoa</taxon>
        <taxon>Chordata</taxon>
        <taxon>Craniata</taxon>
        <taxon>Vertebrata</taxon>
        <taxon>Euteleostomi</taxon>
        <taxon>Actinopterygii</taxon>
        <taxon>Neopterygii</taxon>
        <taxon>Teleostei</taxon>
        <taxon>Neoteleostei</taxon>
        <taxon>Acanthomorphata</taxon>
        <taxon>Ovalentaria</taxon>
        <taxon>Atherinomorphae</taxon>
        <taxon>Cyprinodontiformes</taxon>
        <taxon>Nothobranchiidae</taxon>
        <taxon>Nothobranchius</taxon>
    </lineage>
</organism>
<gene>
    <name evidence="1" type="primary">ANKRD39</name>
</gene>
<protein>
    <submittedName>
        <fullName evidence="1">Ankyrin repeat domain 39</fullName>
    </submittedName>
</protein>
<dbReference type="Gene3D" id="1.25.40.20">
    <property type="entry name" value="Ankyrin repeat-containing domain"/>
    <property type="match status" value="1"/>
</dbReference>